<protein>
    <submittedName>
        <fullName evidence="2">Substrate import-associated zinc metallohydrolase lipoprotein</fullName>
    </submittedName>
</protein>
<reference evidence="2 3" key="1">
    <citation type="submission" date="2016-08" db="EMBL/GenBank/DDBJ databases">
        <authorList>
            <person name="Seilhamer J.J."/>
        </authorList>
    </citation>
    <scope>NUCLEOTIDE SEQUENCE [LARGE SCALE GENOMIC DNA]</scope>
    <source>
        <strain evidence="2 3">A37T2</strain>
    </source>
</reference>
<gene>
    <name evidence="2" type="ORF">GA0116948_101148</name>
</gene>
<dbReference type="STRING" id="1335309.GA0116948_101148"/>
<accession>A0A1C3YXE1</accession>
<evidence type="ECO:0000313" key="2">
    <source>
        <dbReference type="EMBL" id="SCB74713.1"/>
    </source>
</evidence>
<dbReference type="Gene3D" id="3.40.390.70">
    <property type="match status" value="1"/>
</dbReference>
<keyword evidence="2" id="KW-0378">Hydrolase</keyword>
<evidence type="ECO:0000256" key="1">
    <source>
        <dbReference type="SAM" id="SignalP"/>
    </source>
</evidence>
<dbReference type="SUPFAM" id="SSF55486">
    <property type="entry name" value="Metalloproteases ('zincins'), catalytic domain"/>
    <property type="match status" value="1"/>
</dbReference>
<dbReference type="InterPro" id="IPR030890">
    <property type="entry name" value="LP_HExxH_w_TonB"/>
</dbReference>
<dbReference type="PROSITE" id="PS51257">
    <property type="entry name" value="PROKAR_LIPOPROTEIN"/>
    <property type="match status" value="1"/>
</dbReference>
<proteinExistence type="predicted"/>
<dbReference type="RefSeq" id="WP_089707978.1">
    <property type="nucleotide sequence ID" value="NZ_FMAR01000001.1"/>
</dbReference>
<keyword evidence="1" id="KW-0732">Signal</keyword>
<dbReference type="AlphaFoldDB" id="A0A1C3YXE1"/>
<organism evidence="2 3">
    <name type="scientific">Chitinophaga costaii</name>
    <dbReference type="NCBI Taxonomy" id="1335309"/>
    <lineage>
        <taxon>Bacteria</taxon>
        <taxon>Pseudomonadati</taxon>
        <taxon>Bacteroidota</taxon>
        <taxon>Chitinophagia</taxon>
        <taxon>Chitinophagales</taxon>
        <taxon>Chitinophagaceae</taxon>
        <taxon>Chitinophaga</taxon>
    </lineage>
</organism>
<dbReference type="Pfam" id="PF15890">
    <property type="entry name" value="Peptidase_Mx1"/>
    <property type="match status" value="1"/>
</dbReference>
<feature type="signal peptide" evidence="1">
    <location>
        <begin position="1"/>
        <end position="20"/>
    </location>
</feature>
<keyword evidence="2" id="KW-0449">Lipoprotein</keyword>
<dbReference type="EMBL" id="FMAR01000001">
    <property type="protein sequence ID" value="SCB74713.1"/>
    <property type="molecule type" value="Genomic_DNA"/>
</dbReference>
<name>A0A1C3YXE1_9BACT</name>
<sequence length="449" mass="49879">MKKIYVINLLVLLLVLGACKKDEQLNANLDAIDRNQSAKTELDDWLDANYVVPYNIEVKYRWDAFELSLSKDMTPPLESQVIPAMQTVKDVWIKPYEVVGGANFMKLNAPKQFVLVGSPEFNGDGTITLGTAEGGRKIVLYVINDFDKTNTQKVKQMIQVIQHEFTHILNQKVAFDPAFKLVTKADYTANWNIPSLAEARSLGFITQYSRSNPIEDFAEMVANMLMMGSYEYNNIVNALPADPQTKLRKKEQLVVEYFKNAWNIDFYQLQVSVSAAIQATAPVILTHSIGPNNVYTTFAASPTTDAPQSADYLAKWTTAKTALSDMGFVLTKYDMTFKANNRMTLRYYFTNGAGTTTYYGDTDYLLNFTDQDAGLLTLDPISPQPSGTTYSNMNFIKNAMTASDAYIQGTAFHLDWGPGLPDGAKGAKGATGAFYKVGDNSSYLLGTLN</sequence>
<feature type="chain" id="PRO_5008687766" evidence="1">
    <location>
        <begin position="21"/>
        <end position="449"/>
    </location>
</feature>
<keyword evidence="3" id="KW-1185">Reference proteome</keyword>
<dbReference type="OrthoDB" id="1113652at2"/>
<evidence type="ECO:0000313" key="3">
    <source>
        <dbReference type="Proteomes" id="UP000242818"/>
    </source>
</evidence>
<dbReference type="NCBIfam" id="TIGR04549">
    <property type="entry name" value="LP_HExxH_w_tonB"/>
    <property type="match status" value="1"/>
</dbReference>
<dbReference type="GO" id="GO:0016787">
    <property type="term" value="F:hydrolase activity"/>
    <property type="evidence" value="ECO:0007669"/>
    <property type="project" value="UniProtKB-KW"/>
</dbReference>
<dbReference type="Proteomes" id="UP000242818">
    <property type="component" value="Unassembled WGS sequence"/>
</dbReference>